<name>A0A219ARF0_METCM</name>
<keyword evidence="2" id="KW-1185">Reference proteome</keyword>
<dbReference type="RefSeq" id="XP_022285774.1">
    <property type="nucleotide sequence ID" value="XM_022429199.1"/>
</dbReference>
<dbReference type="AlphaFoldDB" id="A0A219ARF0"/>
<proteinExistence type="predicted"/>
<reference evidence="1 2" key="1">
    <citation type="journal article" date="2016" name="PLoS Pathog.">
        <title>Biosynthesis of antibiotic leucinostatins in bio-control fungus Purpureocillium lilacinum and their inhibition on phytophthora revealed by genome mining.</title>
        <authorList>
            <person name="Wang G."/>
            <person name="Liu Z."/>
            <person name="Lin R."/>
            <person name="Li E."/>
            <person name="Mao Z."/>
            <person name="Ling J."/>
            <person name="Yang Y."/>
            <person name="Yin W.B."/>
            <person name="Xie B."/>
        </authorList>
    </citation>
    <scope>NUCLEOTIDE SEQUENCE [LARGE SCALE GENOMIC DNA]</scope>
    <source>
        <strain evidence="1">170</strain>
    </source>
</reference>
<gene>
    <name evidence="1" type="ORF">VFPPC_17496</name>
</gene>
<evidence type="ECO:0000313" key="1">
    <source>
        <dbReference type="EMBL" id="OWT43341.1"/>
    </source>
</evidence>
<comment type="caution">
    <text evidence="1">The sequence shown here is derived from an EMBL/GenBank/DDBJ whole genome shotgun (WGS) entry which is preliminary data.</text>
</comment>
<dbReference type="KEGG" id="pchm:VFPPC_17496"/>
<evidence type="ECO:0000313" key="2">
    <source>
        <dbReference type="Proteomes" id="UP000078397"/>
    </source>
</evidence>
<dbReference type="GeneID" id="33936453"/>
<organism evidence="1 2">
    <name type="scientific">Pochonia chlamydosporia 170</name>
    <dbReference type="NCBI Taxonomy" id="1380566"/>
    <lineage>
        <taxon>Eukaryota</taxon>
        <taxon>Fungi</taxon>
        <taxon>Dikarya</taxon>
        <taxon>Ascomycota</taxon>
        <taxon>Pezizomycotina</taxon>
        <taxon>Sordariomycetes</taxon>
        <taxon>Hypocreomycetidae</taxon>
        <taxon>Hypocreales</taxon>
        <taxon>Clavicipitaceae</taxon>
        <taxon>Pochonia</taxon>
    </lineage>
</organism>
<accession>A0A219ARF0</accession>
<sequence>MVSIAAEFDCVSCRMRIRWAKVSISFCMVYGGHTNIHAQQFLRRIPCPIFMLICRRILMNFANISAPFSATWAIGCWGIEVVKSIATCSNQDFQTTWNTQRYDFSTEFRQVREYSKSLHWWFAN</sequence>
<dbReference type="Proteomes" id="UP000078397">
    <property type="component" value="Unassembled WGS sequence"/>
</dbReference>
<dbReference type="EMBL" id="LSBJ02000002">
    <property type="protein sequence ID" value="OWT43341.1"/>
    <property type="molecule type" value="Genomic_DNA"/>
</dbReference>
<protein>
    <submittedName>
        <fullName evidence="1">Uncharacterized protein</fullName>
    </submittedName>
</protein>